<comment type="caution">
    <text evidence="1">The sequence shown here is derived from an EMBL/GenBank/DDBJ whole genome shotgun (WGS) entry which is preliminary data.</text>
</comment>
<dbReference type="Pfam" id="PF19511">
    <property type="entry name" value="TrbL_5"/>
    <property type="match status" value="1"/>
</dbReference>
<accession>K1TQ28</accession>
<dbReference type="AlphaFoldDB" id="K1TQ28"/>
<gene>
    <name evidence="1" type="ORF">LEA_05340</name>
</gene>
<sequence>MFIWDFVADKILGQIVDWFYGQVVGFLGNFFAEM</sequence>
<protein>
    <submittedName>
        <fullName evidence="1">Uncharacterized protein</fullName>
    </submittedName>
</protein>
<name>K1TQ28_9ZZZZ</name>
<dbReference type="InterPro" id="IPR046108">
    <property type="entry name" value="TrbL_5"/>
</dbReference>
<dbReference type="EMBL" id="AJWY01003489">
    <property type="protein sequence ID" value="EKC75202.1"/>
    <property type="molecule type" value="Genomic_DNA"/>
</dbReference>
<organism evidence="1">
    <name type="scientific">human gut metagenome</name>
    <dbReference type="NCBI Taxonomy" id="408170"/>
    <lineage>
        <taxon>unclassified sequences</taxon>
        <taxon>metagenomes</taxon>
        <taxon>organismal metagenomes</taxon>
    </lineage>
</organism>
<feature type="non-terminal residue" evidence="1">
    <location>
        <position position="34"/>
    </location>
</feature>
<reference evidence="1" key="1">
    <citation type="journal article" date="2013" name="Environ. Microbiol.">
        <title>Microbiota from the distal guts of lean and obese adolescents exhibit partial functional redundancy besides clear differences in community structure.</title>
        <authorList>
            <person name="Ferrer M."/>
            <person name="Ruiz A."/>
            <person name="Lanza F."/>
            <person name="Haange S.B."/>
            <person name="Oberbach A."/>
            <person name="Till H."/>
            <person name="Bargiela R."/>
            <person name="Campoy C."/>
            <person name="Segura M.T."/>
            <person name="Richter M."/>
            <person name="von Bergen M."/>
            <person name="Seifert J."/>
            <person name="Suarez A."/>
        </authorList>
    </citation>
    <scope>NUCLEOTIDE SEQUENCE</scope>
</reference>
<evidence type="ECO:0000313" key="1">
    <source>
        <dbReference type="EMBL" id="EKC75202.1"/>
    </source>
</evidence>
<proteinExistence type="predicted"/>